<proteinExistence type="predicted"/>
<name>A0A5B0GPM5_9BURK</name>
<gene>
    <name evidence="1" type="ORF">FVF58_33400</name>
</gene>
<dbReference type="Proteomes" id="UP000325273">
    <property type="component" value="Unassembled WGS sequence"/>
</dbReference>
<dbReference type="AlphaFoldDB" id="A0A5B0GPM5"/>
<comment type="caution">
    <text evidence="1">The sequence shown here is derived from an EMBL/GenBank/DDBJ whole genome shotgun (WGS) entry which is preliminary data.</text>
</comment>
<dbReference type="EMBL" id="VTUZ01000030">
    <property type="protein sequence ID" value="KAA1004040.1"/>
    <property type="molecule type" value="Genomic_DNA"/>
</dbReference>
<dbReference type="RefSeq" id="WP_149674021.1">
    <property type="nucleotide sequence ID" value="NZ_VTUZ01000030.1"/>
</dbReference>
<sequence length="90" mass="10213">MDVLDFVPSVSADGSRITFRLSDRIGSVECAITREVLEAYFWLPPGAGEVRMLKTFADGRERIIAVAERKMRVRPDQPVRLTTADFLDKR</sequence>
<reference evidence="1 2" key="1">
    <citation type="submission" date="2019-08" db="EMBL/GenBank/DDBJ databases">
        <title>Paraburkholderia sp. DCY113.</title>
        <authorList>
            <person name="Kang J."/>
        </authorList>
    </citation>
    <scope>NUCLEOTIDE SEQUENCE [LARGE SCALE GENOMIC DNA]</scope>
    <source>
        <strain evidence="1 2">DCY113</strain>
    </source>
</reference>
<dbReference type="Pfam" id="PF07369">
    <property type="entry name" value="DUF1488"/>
    <property type="match status" value="1"/>
</dbReference>
<organism evidence="1 2">
    <name type="scientific">Paraburkholderia panacisoli</name>
    <dbReference type="NCBI Taxonomy" id="2603818"/>
    <lineage>
        <taxon>Bacteria</taxon>
        <taxon>Pseudomonadati</taxon>
        <taxon>Pseudomonadota</taxon>
        <taxon>Betaproteobacteria</taxon>
        <taxon>Burkholderiales</taxon>
        <taxon>Burkholderiaceae</taxon>
        <taxon>Paraburkholderia</taxon>
    </lineage>
</organism>
<dbReference type="InterPro" id="IPR009962">
    <property type="entry name" value="DUF1488"/>
</dbReference>
<protein>
    <submittedName>
        <fullName evidence="1">DUF1488 domain-containing protein</fullName>
    </submittedName>
</protein>
<keyword evidence="2" id="KW-1185">Reference proteome</keyword>
<accession>A0A5B0GPM5</accession>
<evidence type="ECO:0000313" key="1">
    <source>
        <dbReference type="EMBL" id="KAA1004040.1"/>
    </source>
</evidence>
<evidence type="ECO:0000313" key="2">
    <source>
        <dbReference type="Proteomes" id="UP000325273"/>
    </source>
</evidence>